<proteinExistence type="predicted"/>
<dbReference type="EC" id="2.3.1.-" evidence="1"/>
<dbReference type="EMBL" id="JBBKXY010000002">
    <property type="protein sequence ID" value="MFD3293594.1"/>
    <property type="molecule type" value="Genomic_DNA"/>
</dbReference>
<dbReference type="SUPFAM" id="SSF55729">
    <property type="entry name" value="Acyl-CoA N-acyltransferases (Nat)"/>
    <property type="match status" value="1"/>
</dbReference>
<dbReference type="Gene3D" id="3.40.630.30">
    <property type="match status" value="1"/>
</dbReference>
<evidence type="ECO:0000313" key="2">
    <source>
        <dbReference type="Proteomes" id="UP001598112"/>
    </source>
</evidence>
<comment type="caution">
    <text evidence="1">The sequence shown here is derived from an EMBL/GenBank/DDBJ whole genome shotgun (WGS) entry which is preliminary data.</text>
</comment>
<name>A0ABW6DBS3_9BACT</name>
<dbReference type="RefSeq" id="WP_377978856.1">
    <property type="nucleotide sequence ID" value="NZ_JBBKXY010000002.1"/>
</dbReference>
<keyword evidence="2" id="KW-1185">Reference proteome</keyword>
<dbReference type="Pfam" id="PF13420">
    <property type="entry name" value="Acetyltransf_4"/>
    <property type="match status" value="1"/>
</dbReference>
<dbReference type="GO" id="GO:0016746">
    <property type="term" value="F:acyltransferase activity"/>
    <property type="evidence" value="ECO:0007669"/>
    <property type="project" value="UniProtKB-KW"/>
</dbReference>
<gene>
    <name evidence="1" type="ORF">SKC35_07835</name>
</gene>
<keyword evidence="1" id="KW-0808">Transferase</keyword>
<evidence type="ECO:0000313" key="1">
    <source>
        <dbReference type="EMBL" id="MFD3293594.1"/>
    </source>
</evidence>
<accession>A0ABW6DBS3</accession>
<protein>
    <submittedName>
        <fullName evidence="1">GNAT family N-acetyltransferase</fullName>
        <ecNumber evidence="1">2.3.1.-</ecNumber>
    </submittedName>
</protein>
<dbReference type="InterPro" id="IPR016181">
    <property type="entry name" value="Acyl_CoA_acyltransferase"/>
</dbReference>
<reference evidence="1 2" key="1">
    <citation type="submission" date="2024-03" db="EMBL/GenBank/DDBJ databases">
        <title>Aquirufa genome sequencing.</title>
        <authorList>
            <person name="Pitt A."/>
            <person name="Hahn M.W."/>
        </authorList>
    </citation>
    <scope>NUCLEOTIDE SEQUENCE [LARGE SCALE GENOMIC DNA]</scope>
    <source>
        <strain evidence="1 2">KTFRIE-69F</strain>
    </source>
</reference>
<organism evidence="1 2">
    <name type="scientific">Aquirufa originis</name>
    <dbReference type="NCBI Taxonomy" id="3096514"/>
    <lineage>
        <taxon>Bacteria</taxon>
        <taxon>Pseudomonadati</taxon>
        <taxon>Bacteroidota</taxon>
        <taxon>Cytophagia</taxon>
        <taxon>Cytophagales</taxon>
        <taxon>Flectobacillaceae</taxon>
        <taxon>Aquirufa</taxon>
    </lineage>
</organism>
<sequence length="186" mass="22411">MNIYKVLNNQVFNYEIFSLVPIRFEDRFEIMKWRNEQLYHLRQNELLTKEAQDNYFGNVLAKTFQQDQPNQILFSFLEGNKCIGYGGLVHINWVDKNAEISFIMRTELEKDSFEFNWKKYLTLLEMVAFKDLKFHKIFTYAFDLRPHLYPVLEAMGFHEEARLKEHCYFDGSYLDVVINSKINEYA</sequence>
<dbReference type="Proteomes" id="UP001598112">
    <property type="component" value="Unassembled WGS sequence"/>
</dbReference>
<keyword evidence="1" id="KW-0012">Acyltransferase</keyword>